<reference evidence="2 3" key="1">
    <citation type="journal article" date="2019" name="Nat. Ecol. Evol.">
        <title>Megaphylogeny resolves global patterns of mushroom evolution.</title>
        <authorList>
            <person name="Varga T."/>
            <person name="Krizsan K."/>
            <person name="Foldi C."/>
            <person name="Dima B."/>
            <person name="Sanchez-Garcia M."/>
            <person name="Sanchez-Ramirez S."/>
            <person name="Szollosi G.J."/>
            <person name="Szarkandi J.G."/>
            <person name="Papp V."/>
            <person name="Albert L."/>
            <person name="Andreopoulos W."/>
            <person name="Angelini C."/>
            <person name="Antonin V."/>
            <person name="Barry K.W."/>
            <person name="Bougher N.L."/>
            <person name="Buchanan P."/>
            <person name="Buyck B."/>
            <person name="Bense V."/>
            <person name="Catcheside P."/>
            <person name="Chovatia M."/>
            <person name="Cooper J."/>
            <person name="Damon W."/>
            <person name="Desjardin D."/>
            <person name="Finy P."/>
            <person name="Geml J."/>
            <person name="Haridas S."/>
            <person name="Hughes K."/>
            <person name="Justo A."/>
            <person name="Karasinski D."/>
            <person name="Kautmanova I."/>
            <person name="Kiss B."/>
            <person name="Kocsube S."/>
            <person name="Kotiranta H."/>
            <person name="LaButti K.M."/>
            <person name="Lechner B.E."/>
            <person name="Liimatainen K."/>
            <person name="Lipzen A."/>
            <person name="Lukacs Z."/>
            <person name="Mihaltcheva S."/>
            <person name="Morgado L.N."/>
            <person name="Niskanen T."/>
            <person name="Noordeloos M.E."/>
            <person name="Ohm R.A."/>
            <person name="Ortiz-Santana B."/>
            <person name="Ovrebo C."/>
            <person name="Racz N."/>
            <person name="Riley R."/>
            <person name="Savchenko A."/>
            <person name="Shiryaev A."/>
            <person name="Soop K."/>
            <person name="Spirin V."/>
            <person name="Szebenyi C."/>
            <person name="Tomsovsky M."/>
            <person name="Tulloss R.E."/>
            <person name="Uehling J."/>
            <person name="Grigoriev I.V."/>
            <person name="Vagvolgyi C."/>
            <person name="Papp T."/>
            <person name="Martin F.M."/>
            <person name="Miettinen O."/>
            <person name="Hibbett D.S."/>
            <person name="Nagy L.G."/>
        </authorList>
    </citation>
    <scope>NUCLEOTIDE SEQUENCE [LARGE SCALE GENOMIC DNA]</scope>
    <source>
        <strain evidence="2 3">CBS 309.79</strain>
    </source>
</reference>
<evidence type="ECO:0000313" key="3">
    <source>
        <dbReference type="Proteomes" id="UP000305067"/>
    </source>
</evidence>
<dbReference type="Proteomes" id="UP000305067">
    <property type="component" value="Unassembled WGS sequence"/>
</dbReference>
<gene>
    <name evidence="2" type="ORF">BDV98DRAFT_296790</name>
</gene>
<protein>
    <submittedName>
        <fullName evidence="2">Uncharacterized protein</fullName>
    </submittedName>
</protein>
<dbReference type="AlphaFoldDB" id="A0A5C3Q934"/>
<evidence type="ECO:0000313" key="2">
    <source>
        <dbReference type="EMBL" id="TFK96890.1"/>
    </source>
</evidence>
<evidence type="ECO:0000256" key="1">
    <source>
        <dbReference type="SAM" id="SignalP"/>
    </source>
</evidence>
<dbReference type="EMBL" id="ML178853">
    <property type="protein sequence ID" value="TFK96890.1"/>
    <property type="molecule type" value="Genomic_DNA"/>
</dbReference>
<feature type="chain" id="PRO_5022663584" evidence="1">
    <location>
        <begin position="19"/>
        <end position="168"/>
    </location>
</feature>
<keyword evidence="1" id="KW-0732">Signal</keyword>
<organism evidence="2 3">
    <name type="scientific">Pterulicium gracile</name>
    <dbReference type="NCBI Taxonomy" id="1884261"/>
    <lineage>
        <taxon>Eukaryota</taxon>
        <taxon>Fungi</taxon>
        <taxon>Dikarya</taxon>
        <taxon>Basidiomycota</taxon>
        <taxon>Agaricomycotina</taxon>
        <taxon>Agaricomycetes</taxon>
        <taxon>Agaricomycetidae</taxon>
        <taxon>Agaricales</taxon>
        <taxon>Pleurotineae</taxon>
        <taxon>Pterulaceae</taxon>
        <taxon>Pterulicium</taxon>
    </lineage>
</organism>
<keyword evidence="3" id="KW-1185">Reference proteome</keyword>
<sequence>MKLVTVGAVLSAICAVHGLTTPGAIHAESKSTDAVTPAPFVTLIEAPTGLTRDDPGALNTALSSLAANITSTDPEGRKKLEFALYACSLPSFEGYCRWLVYDIPNTCNNVQPWFANTISSVDIFTEVEQRCFIYTDYSCGDNLMGPLREPYGQLPAEFDNRVRSFFCV</sequence>
<dbReference type="OrthoDB" id="5401396at2759"/>
<name>A0A5C3Q934_9AGAR</name>
<accession>A0A5C3Q934</accession>
<feature type="signal peptide" evidence="1">
    <location>
        <begin position="1"/>
        <end position="18"/>
    </location>
</feature>
<proteinExistence type="predicted"/>